<accession>A0A0A9EXE2</accession>
<dbReference type="EMBL" id="GBRH01197193">
    <property type="protein sequence ID" value="JAE00703.1"/>
    <property type="molecule type" value="Transcribed_RNA"/>
</dbReference>
<reference evidence="1" key="1">
    <citation type="submission" date="2014-09" db="EMBL/GenBank/DDBJ databases">
        <authorList>
            <person name="Magalhaes I.L.F."/>
            <person name="Oliveira U."/>
            <person name="Santos F.R."/>
            <person name="Vidigal T.H.D.A."/>
            <person name="Brescovit A.D."/>
            <person name="Santos A.J."/>
        </authorList>
    </citation>
    <scope>NUCLEOTIDE SEQUENCE</scope>
    <source>
        <tissue evidence="1">Shoot tissue taken approximately 20 cm above the soil surface</tissue>
    </source>
</reference>
<proteinExistence type="predicted"/>
<sequence>MCFDLAYASRTCMQVLMWVGTLAFSFSV</sequence>
<name>A0A0A9EXE2_ARUDO</name>
<dbReference type="AlphaFoldDB" id="A0A0A9EXE2"/>
<reference evidence="1" key="2">
    <citation type="journal article" date="2015" name="Data Brief">
        <title>Shoot transcriptome of the giant reed, Arundo donax.</title>
        <authorList>
            <person name="Barrero R.A."/>
            <person name="Guerrero F.D."/>
            <person name="Moolhuijzen P."/>
            <person name="Goolsby J.A."/>
            <person name="Tidwell J."/>
            <person name="Bellgard S.E."/>
            <person name="Bellgard M.I."/>
        </authorList>
    </citation>
    <scope>NUCLEOTIDE SEQUENCE</scope>
    <source>
        <tissue evidence="1">Shoot tissue taken approximately 20 cm above the soil surface</tissue>
    </source>
</reference>
<protein>
    <submittedName>
        <fullName evidence="1">Uncharacterized protein</fullName>
    </submittedName>
</protein>
<evidence type="ECO:0000313" key="1">
    <source>
        <dbReference type="EMBL" id="JAE00703.1"/>
    </source>
</evidence>
<organism evidence="1">
    <name type="scientific">Arundo donax</name>
    <name type="common">Giant reed</name>
    <name type="synonym">Donax arundinaceus</name>
    <dbReference type="NCBI Taxonomy" id="35708"/>
    <lineage>
        <taxon>Eukaryota</taxon>
        <taxon>Viridiplantae</taxon>
        <taxon>Streptophyta</taxon>
        <taxon>Embryophyta</taxon>
        <taxon>Tracheophyta</taxon>
        <taxon>Spermatophyta</taxon>
        <taxon>Magnoliopsida</taxon>
        <taxon>Liliopsida</taxon>
        <taxon>Poales</taxon>
        <taxon>Poaceae</taxon>
        <taxon>PACMAD clade</taxon>
        <taxon>Arundinoideae</taxon>
        <taxon>Arundineae</taxon>
        <taxon>Arundo</taxon>
    </lineage>
</organism>